<feature type="transmembrane region" description="Helical" evidence="10">
    <location>
        <begin position="96"/>
        <end position="114"/>
    </location>
</feature>
<keyword evidence="9" id="KW-0807">Transducer</keyword>
<dbReference type="SUPFAM" id="SSF81321">
    <property type="entry name" value="Family A G protein-coupled receptor-like"/>
    <property type="match status" value="1"/>
</dbReference>
<dbReference type="PANTHER" id="PTHR10489">
    <property type="entry name" value="CELL ADHESION MOLECULE"/>
    <property type="match status" value="1"/>
</dbReference>
<evidence type="ECO:0000256" key="10">
    <source>
        <dbReference type="SAM" id="Phobius"/>
    </source>
</evidence>
<protein>
    <recommendedName>
        <fullName evidence="11">G-protein coupled receptors family 1 profile domain-containing protein</fullName>
    </recommendedName>
</protein>
<comment type="subcellular location">
    <subcellularLocation>
        <location evidence="1">Cell membrane</location>
        <topology evidence="1">Multi-pass membrane protein</topology>
    </subcellularLocation>
</comment>
<dbReference type="EMBL" id="JBHFQA010000014">
    <property type="protein sequence ID" value="KAL2087893.1"/>
    <property type="molecule type" value="Genomic_DNA"/>
</dbReference>
<sequence length="320" mass="35089">MQQLNNSSSSASVAVPIANQLSSGVLGLCFLFGIPANVTVVVMILRNFKRDNFTLQLMLNLAASDILCLITLPLWIHSLLAGWTFSQGVCKALCVLVYISLYSSVMTVTLMSVQRYFAVLYSRQWARLGRGGERALLCSLWILAAILSSPAAVIRSVRKGALAHSCEESFSSDGQRVAVNLCETLLGFVTPFTILVTSYCCLHKKVYATAFFSNKRLTRLVTNIIVTFFILWVPVHVVNTVEMVAVILKPSHAGVSKQLLAFCSIAENIVGSLSFINSCVNPLLYAFASQKLSNSTEDAMQGERDFVMQVRDCAMQTYAV</sequence>
<evidence type="ECO:0000256" key="4">
    <source>
        <dbReference type="ARBA" id="ARBA00022989"/>
    </source>
</evidence>
<dbReference type="InterPro" id="IPR000276">
    <property type="entry name" value="GPCR_Rhodpsn"/>
</dbReference>
<evidence type="ECO:0000256" key="3">
    <source>
        <dbReference type="ARBA" id="ARBA00022692"/>
    </source>
</evidence>
<reference evidence="12 13" key="1">
    <citation type="submission" date="2024-09" db="EMBL/GenBank/DDBJ databases">
        <title>A chromosome-level genome assembly of Gray's grenadier anchovy, Coilia grayii.</title>
        <authorList>
            <person name="Fu Z."/>
        </authorList>
    </citation>
    <scope>NUCLEOTIDE SEQUENCE [LARGE SCALE GENOMIC DNA]</scope>
    <source>
        <strain evidence="12">G4</strain>
        <tissue evidence="12">Muscle</tissue>
    </source>
</reference>
<dbReference type="GO" id="GO:0005886">
    <property type="term" value="C:plasma membrane"/>
    <property type="evidence" value="ECO:0007669"/>
    <property type="project" value="UniProtKB-SubCell"/>
</dbReference>
<evidence type="ECO:0000256" key="5">
    <source>
        <dbReference type="ARBA" id="ARBA00023040"/>
    </source>
</evidence>
<evidence type="ECO:0000313" key="12">
    <source>
        <dbReference type="EMBL" id="KAL2087893.1"/>
    </source>
</evidence>
<dbReference type="Proteomes" id="UP001591681">
    <property type="component" value="Unassembled WGS sequence"/>
</dbReference>
<feature type="transmembrane region" description="Helical" evidence="10">
    <location>
        <begin position="220"/>
        <end position="239"/>
    </location>
</feature>
<comment type="caution">
    <text evidence="12">The sequence shown here is derived from an EMBL/GenBank/DDBJ whole genome shotgun (WGS) entry which is preliminary data.</text>
</comment>
<proteinExistence type="predicted"/>
<dbReference type="InterPro" id="IPR017452">
    <property type="entry name" value="GPCR_Rhodpsn_7TM"/>
</dbReference>
<evidence type="ECO:0000256" key="6">
    <source>
        <dbReference type="ARBA" id="ARBA00023136"/>
    </source>
</evidence>
<evidence type="ECO:0000256" key="9">
    <source>
        <dbReference type="ARBA" id="ARBA00023224"/>
    </source>
</evidence>
<evidence type="ECO:0000313" key="13">
    <source>
        <dbReference type="Proteomes" id="UP001591681"/>
    </source>
</evidence>
<accession>A0ABD1JL65</accession>
<dbReference type="Pfam" id="PF00001">
    <property type="entry name" value="7tm_1"/>
    <property type="match status" value="1"/>
</dbReference>
<dbReference type="InterPro" id="IPR050119">
    <property type="entry name" value="CCR1-9-like"/>
</dbReference>
<keyword evidence="13" id="KW-1185">Reference proteome</keyword>
<evidence type="ECO:0000256" key="2">
    <source>
        <dbReference type="ARBA" id="ARBA00022475"/>
    </source>
</evidence>
<dbReference type="PANTHER" id="PTHR10489:SF946">
    <property type="entry name" value="LEUKOTRIENE B4 RECEPTOR 1-LIKE"/>
    <property type="match status" value="1"/>
</dbReference>
<dbReference type="PRINTS" id="PR00237">
    <property type="entry name" value="GPCRRHODOPSN"/>
</dbReference>
<feature type="transmembrane region" description="Helical" evidence="10">
    <location>
        <begin position="177"/>
        <end position="199"/>
    </location>
</feature>
<keyword evidence="7" id="KW-0675">Receptor</keyword>
<dbReference type="FunFam" id="1.20.1070.10:FF:000109">
    <property type="entry name" value="Leukotriene B4 receptor"/>
    <property type="match status" value="1"/>
</dbReference>
<keyword evidence="5" id="KW-0297">G-protein coupled receptor</keyword>
<keyword evidence="4 10" id="KW-1133">Transmembrane helix</keyword>
<evidence type="ECO:0000256" key="7">
    <source>
        <dbReference type="ARBA" id="ARBA00023170"/>
    </source>
</evidence>
<evidence type="ECO:0000256" key="1">
    <source>
        <dbReference type="ARBA" id="ARBA00004651"/>
    </source>
</evidence>
<keyword evidence="8" id="KW-0325">Glycoprotein</keyword>
<keyword evidence="2" id="KW-1003">Cell membrane</keyword>
<keyword evidence="6 10" id="KW-0472">Membrane</keyword>
<feature type="transmembrane region" description="Helical" evidence="10">
    <location>
        <begin position="57"/>
        <end position="76"/>
    </location>
</feature>
<name>A0ABD1JL65_9TELE</name>
<feature type="domain" description="G-protein coupled receptors family 1 profile" evidence="11">
    <location>
        <begin position="36"/>
        <end position="285"/>
    </location>
</feature>
<dbReference type="GO" id="GO:0004974">
    <property type="term" value="F:leukotriene receptor activity"/>
    <property type="evidence" value="ECO:0007669"/>
    <property type="project" value="UniProtKB-ARBA"/>
</dbReference>
<organism evidence="12 13">
    <name type="scientific">Coilia grayii</name>
    <name type="common">Gray's grenadier anchovy</name>
    <dbReference type="NCBI Taxonomy" id="363190"/>
    <lineage>
        <taxon>Eukaryota</taxon>
        <taxon>Metazoa</taxon>
        <taxon>Chordata</taxon>
        <taxon>Craniata</taxon>
        <taxon>Vertebrata</taxon>
        <taxon>Euteleostomi</taxon>
        <taxon>Actinopterygii</taxon>
        <taxon>Neopterygii</taxon>
        <taxon>Teleostei</taxon>
        <taxon>Clupei</taxon>
        <taxon>Clupeiformes</taxon>
        <taxon>Clupeoidei</taxon>
        <taxon>Engraulidae</taxon>
        <taxon>Coilinae</taxon>
        <taxon>Coilia</taxon>
    </lineage>
</organism>
<gene>
    <name evidence="12" type="ORF">ACEWY4_016721</name>
</gene>
<evidence type="ECO:0000256" key="8">
    <source>
        <dbReference type="ARBA" id="ARBA00023180"/>
    </source>
</evidence>
<dbReference type="Gene3D" id="1.20.1070.10">
    <property type="entry name" value="Rhodopsin 7-helix transmembrane proteins"/>
    <property type="match status" value="1"/>
</dbReference>
<evidence type="ECO:0000259" key="11">
    <source>
        <dbReference type="PROSITE" id="PS50262"/>
    </source>
</evidence>
<keyword evidence="3 10" id="KW-0812">Transmembrane</keyword>
<feature type="transmembrane region" description="Helical" evidence="10">
    <location>
        <begin position="135"/>
        <end position="157"/>
    </location>
</feature>
<feature type="transmembrane region" description="Helical" evidence="10">
    <location>
        <begin position="25"/>
        <end position="45"/>
    </location>
</feature>
<dbReference type="AlphaFoldDB" id="A0ABD1JL65"/>
<dbReference type="PROSITE" id="PS50262">
    <property type="entry name" value="G_PROTEIN_RECEP_F1_2"/>
    <property type="match status" value="1"/>
</dbReference>